<organism evidence="2 3">
    <name type="scientific">Wickerhamomyces mucosus</name>
    <dbReference type="NCBI Taxonomy" id="1378264"/>
    <lineage>
        <taxon>Eukaryota</taxon>
        <taxon>Fungi</taxon>
        <taxon>Dikarya</taxon>
        <taxon>Ascomycota</taxon>
        <taxon>Saccharomycotina</taxon>
        <taxon>Saccharomycetes</taxon>
        <taxon>Phaffomycetales</taxon>
        <taxon>Wickerhamomycetaceae</taxon>
        <taxon>Wickerhamomyces</taxon>
    </lineage>
</organism>
<evidence type="ECO:0000313" key="3">
    <source>
        <dbReference type="Proteomes" id="UP000769528"/>
    </source>
</evidence>
<accession>A0A9P8PMY7</accession>
<dbReference type="Proteomes" id="UP000769528">
    <property type="component" value="Unassembled WGS sequence"/>
</dbReference>
<sequence>MGIIDHSLHLDEEIHVPSNTTWRFEVLKIRREAILKQEYSGSGSFSYKTKIHNLRTSPKSQSINRKPSLQILRELPSESDINTDETNYNSDDSLITLVENDGNLFYTTKDDILSSNYSNSSSSITDRSSKNNSNKMFLKNSHSSFQKSMLTRHKGLNNGGHTMLPSA</sequence>
<feature type="region of interest" description="Disordered" evidence="1">
    <location>
        <begin position="116"/>
        <end position="137"/>
    </location>
</feature>
<gene>
    <name evidence="2" type="ORF">WICMUC_002930</name>
</gene>
<proteinExistence type="predicted"/>
<reference evidence="2" key="2">
    <citation type="submission" date="2021-01" db="EMBL/GenBank/DDBJ databases">
        <authorList>
            <person name="Schikora-Tamarit M.A."/>
        </authorList>
    </citation>
    <scope>NUCLEOTIDE SEQUENCE</scope>
    <source>
        <strain evidence="2">CBS6341</strain>
    </source>
</reference>
<keyword evidence="3" id="KW-1185">Reference proteome</keyword>
<protein>
    <submittedName>
        <fullName evidence="2">Uncharacterized protein</fullName>
    </submittedName>
</protein>
<name>A0A9P8PMY7_9ASCO</name>
<comment type="caution">
    <text evidence="2">The sequence shown here is derived from an EMBL/GenBank/DDBJ whole genome shotgun (WGS) entry which is preliminary data.</text>
</comment>
<dbReference type="AlphaFoldDB" id="A0A9P8PMY7"/>
<evidence type="ECO:0000313" key="2">
    <source>
        <dbReference type="EMBL" id="KAH3675098.1"/>
    </source>
</evidence>
<feature type="compositionally biased region" description="Low complexity" evidence="1">
    <location>
        <begin position="116"/>
        <end position="133"/>
    </location>
</feature>
<evidence type="ECO:0000256" key="1">
    <source>
        <dbReference type="SAM" id="MobiDB-lite"/>
    </source>
</evidence>
<dbReference type="EMBL" id="JAEUBF010000782">
    <property type="protein sequence ID" value="KAH3675098.1"/>
    <property type="molecule type" value="Genomic_DNA"/>
</dbReference>
<reference evidence="2" key="1">
    <citation type="journal article" date="2021" name="Open Biol.">
        <title>Shared evolutionary footprints suggest mitochondrial oxidative damage underlies multiple complex I losses in fungi.</title>
        <authorList>
            <person name="Schikora-Tamarit M.A."/>
            <person name="Marcet-Houben M."/>
            <person name="Nosek J."/>
            <person name="Gabaldon T."/>
        </authorList>
    </citation>
    <scope>NUCLEOTIDE SEQUENCE</scope>
    <source>
        <strain evidence="2">CBS6341</strain>
    </source>
</reference>